<reference evidence="1" key="1">
    <citation type="submission" date="2021-02" db="EMBL/GenBank/DDBJ databases">
        <authorList>
            <person name="Steward A R."/>
        </authorList>
    </citation>
    <scope>NUCLEOTIDE SEQUENCE</scope>
</reference>
<accession>A0A821UKQ2</accession>
<dbReference type="EMBL" id="CAJOBZ010000031">
    <property type="protein sequence ID" value="CAF4891045.1"/>
    <property type="molecule type" value="Genomic_DNA"/>
</dbReference>
<name>A0A821UKQ2_9NEOP</name>
<evidence type="ECO:0000313" key="1">
    <source>
        <dbReference type="EMBL" id="CAF4891045.1"/>
    </source>
</evidence>
<proteinExistence type="predicted"/>
<dbReference type="PANTHER" id="PTHR46599">
    <property type="entry name" value="PIGGYBAC TRANSPOSABLE ELEMENT-DERIVED PROTEIN 4"/>
    <property type="match status" value="1"/>
</dbReference>
<sequence>MGGVDRKDQFLSAQPLERTKNKIWYKKLFRRMLNAALFNCFVIFKSANPKISHRQFRTILAEDLLKIHRNIDLTTEPRLITSRTGLTLTPRPRPTTTNRPHLEHRHFPVRNGHKQARCWMCAQRKVTVRTVWKCLECNINICIEGCFMEYHI</sequence>
<dbReference type="AlphaFoldDB" id="A0A821UKQ2"/>
<keyword evidence="2" id="KW-1185">Reference proteome</keyword>
<dbReference type="PANTHER" id="PTHR46599:SF3">
    <property type="entry name" value="PIGGYBAC TRANSPOSABLE ELEMENT-DERIVED PROTEIN 4"/>
    <property type="match status" value="1"/>
</dbReference>
<dbReference type="Proteomes" id="UP000663880">
    <property type="component" value="Unassembled WGS sequence"/>
</dbReference>
<dbReference type="OrthoDB" id="75807at2759"/>
<protein>
    <recommendedName>
        <fullName evidence="3">PiggyBac transposable element-derived protein 4</fullName>
    </recommendedName>
</protein>
<organism evidence="1 2">
    <name type="scientific">Pieris macdunnoughi</name>
    <dbReference type="NCBI Taxonomy" id="345717"/>
    <lineage>
        <taxon>Eukaryota</taxon>
        <taxon>Metazoa</taxon>
        <taxon>Ecdysozoa</taxon>
        <taxon>Arthropoda</taxon>
        <taxon>Hexapoda</taxon>
        <taxon>Insecta</taxon>
        <taxon>Pterygota</taxon>
        <taxon>Neoptera</taxon>
        <taxon>Endopterygota</taxon>
        <taxon>Lepidoptera</taxon>
        <taxon>Glossata</taxon>
        <taxon>Ditrysia</taxon>
        <taxon>Papilionoidea</taxon>
        <taxon>Pieridae</taxon>
        <taxon>Pierinae</taxon>
        <taxon>Pieris</taxon>
    </lineage>
</organism>
<evidence type="ECO:0000313" key="2">
    <source>
        <dbReference type="Proteomes" id="UP000663880"/>
    </source>
</evidence>
<comment type="caution">
    <text evidence="1">The sequence shown here is derived from an EMBL/GenBank/DDBJ whole genome shotgun (WGS) entry which is preliminary data.</text>
</comment>
<evidence type="ECO:0008006" key="3">
    <source>
        <dbReference type="Google" id="ProtNLM"/>
    </source>
</evidence>
<gene>
    <name evidence="1" type="ORF">PMACD_LOCUS10461</name>
</gene>